<dbReference type="SMART" id="SM00993">
    <property type="entry name" value="YL1_C"/>
    <property type="match status" value="1"/>
</dbReference>
<proteinExistence type="inferred from homology"/>
<dbReference type="Proteomes" id="UP000054018">
    <property type="component" value="Unassembled WGS sequence"/>
</dbReference>
<reference evidence="5" key="2">
    <citation type="submission" date="2015-01" db="EMBL/GenBank/DDBJ databases">
        <title>Evolutionary Origins and Diversification of the Mycorrhizal Mutualists.</title>
        <authorList>
            <consortium name="DOE Joint Genome Institute"/>
            <consortium name="Mycorrhizal Genomics Consortium"/>
            <person name="Kohler A."/>
            <person name="Kuo A."/>
            <person name="Nagy L.G."/>
            <person name="Floudas D."/>
            <person name="Copeland A."/>
            <person name="Barry K.W."/>
            <person name="Cichocki N."/>
            <person name="Veneault-Fourrey C."/>
            <person name="LaButti K."/>
            <person name="Lindquist E.A."/>
            <person name="Lipzen A."/>
            <person name="Lundell T."/>
            <person name="Morin E."/>
            <person name="Murat C."/>
            <person name="Riley R."/>
            <person name="Ohm R."/>
            <person name="Sun H."/>
            <person name="Tunlid A."/>
            <person name="Henrissat B."/>
            <person name="Grigoriev I.V."/>
            <person name="Hibbett D.S."/>
            <person name="Martin F."/>
        </authorList>
    </citation>
    <scope>NUCLEOTIDE SEQUENCE [LARGE SCALE GENOMIC DNA]</scope>
    <source>
        <strain evidence="5">441</strain>
    </source>
</reference>
<dbReference type="OrthoDB" id="78296at2759"/>
<accession>A0A0C9YZC1</accession>
<dbReference type="Pfam" id="PF08265">
    <property type="entry name" value="YL1_C"/>
    <property type="match status" value="1"/>
</dbReference>
<feature type="region of interest" description="Disordered" evidence="2">
    <location>
        <begin position="1"/>
        <end position="20"/>
    </location>
</feature>
<sequence>MAEEEGLSSRRPRRSTAGNRMELALAELVLEETPEVEDDTDFIIGREEEDVFESDFMSTDEEAAQEDHAGDKEVQEAERRERQAARARVEKATATAHARQRATFDPGAAPSVSKSSMQKSRRRVSLGPVINAETGEVIESTTSGTTVMTVGVKRQSQRRHTVMSTTATATRMKDAEEKKAALPKKQKIIMSMSTQDELIARALDTEEGNILEHRNYLQLEEEKRARARVVRQSITGPVLRWISRKEQTKEAVQLEQPPKMYVPYYNFTYPTGVAVHSAVGATASGTTGGPFVSYVPPVEEGPPATNESTSNIAGVVTPNSSSAPQPPVTNAAIPMAPTPSTTLLPTLPQPSASTAPPQPLIEERTIDVCRNYVIHELTQTQSAKKPLWVDTMSAVFGDHVAWGDLRVYTGKNRPFSRPVRTCPITGLPARYLDPRTSVPFASVVAFHTLTKILSREYTWSESLGCYVAPSVVAPPSSASSEEPERPTKKHKGEGGEQE</sequence>
<feature type="compositionally biased region" description="Low complexity" evidence="2">
    <location>
        <begin position="92"/>
        <end position="103"/>
    </location>
</feature>
<evidence type="ECO:0000256" key="1">
    <source>
        <dbReference type="ARBA" id="ARBA00006832"/>
    </source>
</evidence>
<dbReference type="STRING" id="765257.A0A0C9YZC1"/>
<feature type="compositionally biased region" description="Acidic residues" evidence="2">
    <location>
        <begin position="48"/>
        <end position="64"/>
    </location>
</feature>
<gene>
    <name evidence="4" type="ORF">PISMIDRAFT_680653</name>
</gene>
<dbReference type="InterPro" id="IPR046757">
    <property type="entry name" value="YL1_N"/>
</dbReference>
<comment type="similarity">
    <text evidence="1">Belongs to the VPS72/YL1 family.</text>
</comment>
<evidence type="ECO:0000313" key="5">
    <source>
        <dbReference type="Proteomes" id="UP000054018"/>
    </source>
</evidence>
<reference evidence="4 5" key="1">
    <citation type="submission" date="2014-04" db="EMBL/GenBank/DDBJ databases">
        <authorList>
            <consortium name="DOE Joint Genome Institute"/>
            <person name="Kuo A."/>
            <person name="Kohler A."/>
            <person name="Costa M.D."/>
            <person name="Nagy L.G."/>
            <person name="Floudas D."/>
            <person name="Copeland A."/>
            <person name="Barry K.W."/>
            <person name="Cichocki N."/>
            <person name="Veneault-Fourrey C."/>
            <person name="LaButti K."/>
            <person name="Lindquist E.A."/>
            <person name="Lipzen A."/>
            <person name="Lundell T."/>
            <person name="Morin E."/>
            <person name="Murat C."/>
            <person name="Sun H."/>
            <person name="Tunlid A."/>
            <person name="Henrissat B."/>
            <person name="Grigoriev I.V."/>
            <person name="Hibbett D.S."/>
            <person name="Martin F."/>
            <person name="Nordberg H.P."/>
            <person name="Cantor M.N."/>
            <person name="Hua S.X."/>
        </authorList>
    </citation>
    <scope>NUCLEOTIDE SEQUENCE [LARGE SCALE GENOMIC DNA]</scope>
    <source>
        <strain evidence="4 5">441</strain>
    </source>
</reference>
<feature type="region of interest" description="Disordered" evidence="2">
    <location>
        <begin position="152"/>
        <end position="180"/>
    </location>
</feature>
<dbReference type="AlphaFoldDB" id="A0A0C9YZC1"/>
<evidence type="ECO:0000259" key="3">
    <source>
        <dbReference type="SMART" id="SM00993"/>
    </source>
</evidence>
<dbReference type="HOGENOM" id="CLU_029477_0_0_1"/>
<feature type="region of interest" description="Disordered" evidence="2">
    <location>
        <begin position="472"/>
        <end position="498"/>
    </location>
</feature>
<feature type="region of interest" description="Disordered" evidence="2">
    <location>
        <begin position="48"/>
        <end position="124"/>
    </location>
</feature>
<dbReference type="GO" id="GO:0005634">
    <property type="term" value="C:nucleus"/>
    <property type="evidence" value="ECO:0007669"/>
    <property type="project" value="TreeGrafter"/>
</dbReference>
<dbReference type="PANTHER" id="PTHR13275:SF4">
    <property type="entry name" value="VACUOLAR PROTEIN SORTING-ASSOCIATED PROTEIN 72 HOMOLOG"/>
    <property type="match status" value="1"/>
</dbReference>
<evidence type="ECO:0000313" key="4">
    <source>
        <dbReference type="EMBL" id="KIK22121.1"/>
    </source>
</evidence>
<organism evidence="4 5">
    <name type="scientific">Pisolithus microcarpus 441</name>
    <dbReference type="NCBI Taxonomy" id="765257"/>
    <lineage>
        <taxon>Eukaryota</taxon>
        <taxon>Fungi</taxon>
        <taxon>Dikarya</taxon>
        <taxon>Basidiomycota</taxon>
        <taxon>Agaricomycotina</taxon>
        <taxon>Agaricomycetes</taxon>
        <taxon>Agaricomycetidae</taxon>
        <taxon>Boletales</taxon>
        <taxon>Sclerodermatineae</taxon>
        <taxon>Pisolithaceae</taxon>
        <taxon>Pisolithus</taxon>
    </lineage>
</organism>
<feature type="compositionally biased region" description="Basic and acidic residues" evidence="2">
    <location>
        <begin position="171"/>
        <end position="180"/>
    </location>
</feature>
<dbReference type="Pfam" id="PF05764">
    <property type="entry name" value="YL1"/>
    <property type="match status" value="1"/>
</dbReference>
<evidence type="ECO:0000256" key="2">
    <source>
        <dbReference type="SAM" id="MobiDB-lite"/>
    </source>
</evidence>
<dbReference type="PANTHER" id="PTHR13275">
    <property type="entry name" value="YL-1 PROTEIN TRANSCRIPTION FACTOR-LIKE 1"/>
    <property type="match status" value="1"/>
</dbReference>
<keyword evidence="5" id="KW-1185">Reference proteome</keyword>
<feature type="compositionally biased region" description="Basic and acidic residues" evidence="2">
    <location>
        <begin position="65"/>
        <end position="91"/>
    </location>
</feature>
<protein>
    <recommendedName>
        <fullName evidence="3">Vps72/YL1 C-terminal domain-containing protein</fullName>
    </recommendedName>
</protein>
<feature type="domain" description="Vps72/YL1 C-terminal" evidence="3">
    <location>
        <begin position="420"/>
        <end position="449"/>
    </location>
</feature>
<dbReference type="EMBL" id="KN833743">
    <property type="protein sequence ID" value="KIK22121.1"/>
    <property type="molecule type" value="Genomic_DNA"/>
</dbReference>
<name>A0A0C9YZC1_9AGAM</name>
<dbReference type="InterPro" id="IPR013272">
    <property type="entry name" value="Vps72/YL1_C"/>
</dbReference>